<evidence type="ECO:0000313" key="7">
    <source>
        <dbReference type="Proteomes" id="UP000829364"/>
    </source>
</evidence>
<evidence type="ECO:0000313" key="6">
    <source>
        <dbReference type="EMBL" id="UNI17924.1"/>
    </source>
</evidence>
<accession>A0A9Q8QFE7</accession>
<evidence type="ECO:0000256" key="1">
    <source>
        <dbReference type="ARBA" id="ARBA00008693"/>
    </source>
</evidence>
<proteinExistence type="inferred from homology"/>
<evidence type="ECO:0000256" key="5">
    <source>
        <dbReference type="SAM" id="Phobius"/>
    </source>
</evidence>
<protein>
    <submittedName>
        <fullName evidence="6">Uncharacterized protein</fullName>
    </submittedName>
</protein>
<keyword evidence="5" id="KW-0812">Transmembrane</keyword>
<dbReference type="GO" id="GO:0006874">
    <property type="term" value="P:intracellular calcium ion homeostasis"/>
    <property type="evidence" value="ECO:0007669"/>
    <property type="project" value="TreeGrafter"/>
</dbReference>
<dbReference type="RefSeq" id="XP_047841405.1">
    <property type="nucleotide sequence ID" value="XM_047985428.1"/>
</dbReference>
<keyword evidence="3" id="KW-0372">Hormone</keyword>
<dbReference type="Proteomes" id="UP000829364">
    <property type="component" value="Chromosome 3"/>
</dbReference>
<sequence length="375" mass="40819">MPTRCFETVPSHARLRHRLHRTRNVFECAVPAHLPRNVRLYRQPFFAMKLYMLALALGATACAPSLVLDGADEDRFNAPHVPFTVRSPCAKLGDEHAVFIRGDFGAAPHSAMGTLLNTTVSRNAIVVPGLQPGRRIVTVVATDTRGYPIMQNFVLRFGSDRSAQHEVFQAKRVEPSRAACDCGSCQDCPGRPVCEPNCQVPAQSCDFYTNCAEDTLHCGSGGYPIRYGAKNCGRFAHNLDGFSPSGQAWIWSVMTCLQWALVEPVGRCGATCQVIEDAAFESHPACYVNSGVCGLPYRDLVEIVVTVNSDLFAGPALKQIFKTTAGCAAHYDRELGAKIAELEDEVHSKPSRGPVVHAEIVLLRGVKKMIGSFAA</sequence>
<dbReference type="EMBL" id="CP086356">
    <property type="protein sequence ID" value="UNI17924.1"/>
    <property type="molecule type" value="Genomic_DNA"/>
</dbReference>
<dbReference type="AlphaFoldDB" id="A0A9Q8QFE7"/>
<gene>
    <name evidence="6" type="ORF">JDV02_004231</name>
</gene>
<reference evidence="6" key="1">
    <citation type="submission" date="2021-11" db="EMBL/GenBank/DDBJ databases">
        <title>Purpureocillium_takamizusanense_genome.</title>
        <authorList>
            <person name="Nguyen N.-H."/>
        </authorList>
    </citation>
    <scope>NUCLEOTIDE SEQUENCE</scope>
    <source>
        <strain evidence="6">PT3</strain>
    </source>
</reference>
<keyword evidence="4" id="KW-1015">Disulfide bond</keyword>
<dbReference type="InterPro" id="IPR004978">
    <property type="entry name" value="Stanniocalcin"/>
</dbReference>
<organism evidence="6 7">
    <name type="scientific">Purpureocillium takamizusanense</name>
    <dbReference type="NCBI Taxonomy" id="2060973"/>
    <lineage>
        <taxon>Eukaryota</taxon>
        <taxon>Fungi</taxon>
        <taxon>Dikarya</taxon>
        <taxon>Ascomycota</taxon>
        <taxon>Pezizomycotina</taxon>
        <taxon>Sordariomycetes</taxon>
        <taxon>Hypocreomycetidae</taxon>
        <taxon>Hypocreales</taxon>
        <taxon>Ophiocordycipitaceae</taxon>
        <taxon>Purpureocillium</taxon>
    </lineage>
</organism>
<dbReference type="GeneID" id="72066186"/>
<dbReference type="GO" id="GO:0005576">
    <property type="term" value="C:extracellular region"/>
    <property type="evidence" value="ECO:0007669"/>
    <property type="project" value="InterPro"/>
</dbReference>
<comment type="similarity">
    <text evidence="1">Belongs to the stanniocalcin family.</text>
</comment>
<dbReference type="PANTHER" id="PTHR11245">
    <property type="entry name" value="STANNIOCALCIN"/>
    <property type="match status" value="1"/>
</dbReference>
<evidence type="ECO:0000256" key="2">
    <source>
        <dbReference type="ARBA" id="ARBA00011748"/>
    </source>
</evidence>
<keyword evidence="5" id="KW-0472">Membrane</keyword>
<dbReference type="PANTHER" id="PTHR11245:SF6">
    <property type="entry name" value="DUF19 DOMAIN-CONTAINING PROTEIN"/>
    <property type="match status" value="1"/>
</dbReference>
<keyword evidence="7" id="KW-1185">Reference proteome</keyword>
<keyword evidence="5" id="KW-1133">Transmembrane helix</keyword>
<feature type="transmembrane region" description="Helical" evidence="5">
    <location>
        <begin position="50"/>
        <end position="68"/>
    </location>
</feature>
<name>A0A9Q8QFE7_9HYPO</name>
<evidence type="ECO:0000256" key="3">
    <source>
        <dbReference type="ARBA" id="ARBA00022702"/>
    </source>
</evidence>
<comment type="subunit">
    <text evidence="2">Homodimer; disulfide-linked.</text>
</comment>
<dbReference type="OrthoDB" id="2251794at2759"/>
<dbReference type="GO" id="GO:0005179">
    <property type="term" value="F:hormone activity"/>
    <property type="evidence" value="ECO:0007669"/>
    <property type="project" value="UniProtKB-KW"/>
</dbReference>
<evidence type="ECO:0000256" key="4">
    <source>
        <dbReference type="ARBA" id="ARBA00023157"/>
    </source>
</evidence>
<dbReference type="KEGG" id="ptkz:JDV02_004231"/>